<organism evidence="1 2">
    <name type="scientific">Petropleomorpha daqingensis</name>
    <dbReference type="NCBI Taxonomy" id="2026353"/>
    <lineage>
        <taxon>Bacteria</taxon>
        <taxon>Bacillati</taxon>
        <taxon>Actinomycetota</taxon>
        <taxon>Actinomycetes</taxon>
        <taxon>Geodermatophilales</taxon>
        <taxon>Geodermatophilaceae</taxon>
        <taxon>Petropleomorpha</taxon>
    </lineage>
</organism>
<reference evidence="1 2" key="1">
    <citation type="submission" date="2020-07" db="EMBL/GenBank/DDBJ databases">
        <title>Sequencing the genomes of 1000 actinobacteria strains.</title>
        <authorList>
            <person name="Klenk H.-P."/>
        </authorList>
    </citation>
    <scope>NUCLEOTIDE SEQUENCE [LARGE SCALE GENOMIC DNA]</scope>
    <source>
        <strain evidence="1 2">DSM 104001</strain>
    </source>
</reference>
<proteinExistence type="predicted"/>
<dbReference type="InterPro" id="IPR029063">
    <property type="entry name" value="SAM-dependent_MTases_sf"/>
</dbReference>
<dbReference type="AlphaFoldDB" id="A0A853C9X1"/>
<keyword evidence="2" id="KW-1185">Reference proteome</keyword>
<name>A0A853C9X1_9ACTN</name>
<dbReference type="GO" id="GO:0008168">
    <property type="term" value="F:methyltransferase activity"/>
    <property type="evidence" value="ECO:0007669"/>
    <property type="project" value="UniProtKB-KW"/>
</dbReference>
<keyword evidence="1" id="KW-0808">Transferase</keyword>
<dbReference type="Gene3D" id="3.40.50.150">
    <property type="entry name" value="Vaccinia Virus protein VP39"/>
    <property type="match status" value="1"/>
</dbReference>
<sequence>MDARAQLLAEVVRVLRPGGWFVVSTHHPTADWRRLGGSYFTRERVDLPLASGRFAVPAWRMPLQDLLEELTAPGFVLERLVEPRPLPALAAVDAETYERLCTEPAFIALRLRRP</sequence>
<comment type="caution">
    <text evidence="1">The sequence shown here is derived from an EMBL/GenBank/DDBJ whole genome shotgun (WGS) entry which is preliminary data.</text>
</comment>
<dbReference type="SUPFAM" id="SSF53335">
    <property type="entry name" value="S-adenosyl-L-methionine-dependent methyltransferases"/>
    <property type="match status" value="1"/>
</dbReference>
<evidence type="ECO:0000313" key="2">
    <source>
        <dbReference type="Proteomes" id="UP000541969"/>
    </source>
</evidence>
<dbReference type="GO" id="GO:0032259">
    <property type="term" value="P:methylation"/>
    <property type="evidence" value="ECO:0007669"/>
    <property type="project" value="UniProtKB-KW"/>
</dbReference>
<keyword evidence="1" id="KW-0489">Methyltransferase</keyword>
<dbReference type="Proteomes" id="UP000541969">
    <property type="component" value="Unassembled WGS sequence"/>
</dbReference>
<accession>A0A853C9X1</accession>
<gene>
    <name evidence="1" type="ORF">GGQ55_000395</name>
</gene>
<dbReference type="EMBL" id="JACBZT010000001">
    <property type="protein sequence ID" value="NYJ04117.1"/>
    <property type="molecule type" value="Genomic_DNA"/>
</dbReference>
<protein>
    <submittedName>
        <fullName evidence="1">SAM-dependent methyltransferase</fullName>
    </submittedName>
</protein>
<evidence type="ECO:0000313" key="1">
    <source>
        <dbReference type="EMBL" id="NYJ04117.1"/>
    </source>
</evidence>